<sequence length="16" mass="1885">MKKEVGEKHAWLKSTI</sequence>
<reference evidence="1" key="1">
    <citation type="submission" date="2014-11" db="EMBL/GenBank/DDBJ databases">
        <authorList>
            <person name="Amaro Gonzalez C."/>
        </authorList>
    </citation>
    <scope>NUCLEOTIDE SEQUENCE</scope>
</reference>
<dbReference type="EMBL" id="GBXM01078173">
    <property type="protein sequence ID" value="JAH30404.1"/>
    <property type="molecule type" value="Transcribed_RNA"/>
</dbReference>
<accession>A0A0E9RMV2</accession>
<reference evidence="1" key="2">
    <citation type="journal article" date="2015" name="Fish Shellfish Immunol.">
        <title>Early steps in the European eel (Anguilla anguilla)-Vibrio vulnificus interaction in the gills: Role of the RtxA13 toxin.</title>
        <authorList>
            <person name="Callol A."/>
            <person name="Pajuelo D."/>
            <person name="Ebbesson L."/>
            <person name="Teles M."/>
            <person name="MacKenzie S."/>
            <person name="Amaro C."/>
        </authorList>
    </citation>
    <scope>NUCLEOTIDE SEQUENCE</scope>
</reference>
<name>A0A0E9RMV2_ANGAN</name>
<dbReference type="AlphaFoldDB" id="A0A0E9RMV2"/>
<proteinExistence type="predicted"/>
<evidence type="ECO:0000313" key="1">
    <source>
        <dbReference type="EMBL" id="JAH30404.1"/>
    </source>
</evidence>
<organism evidence="1">
    <name type="scientific">Anguilla anguilla</name>
    <name type="common">European freshwater eel</name>
    <name type="synonym">Muraena anguilla</name>
    <dbReference type="NCBI Taxonomy" id="7936"/>
    <lineage>
        <taxon>Eukaryota</taxon>
        <taxon>Metazoa</taxon>
        <taxon>Chordata</taxon>
        <taxon>Craniata</taxon>
        <taxon>Vertebrata</taxon>
        <taxon>Euteleostomi</taxon>
        <taxon>Actinopterygii</taxon>
        <taxon>Neopterygii</taxon>
        <taxon>Teleostei</taxon>
        <taxon>Anguilliformes</taxon>
        <taxon>Anguillidae</taxon>
        <taxon>Anguilla</taxon>
    </lineage>
</organism>
<protein>
    <submittedName>
        <fullName evidence="1">Uncharacterized protein</fullName>
    </submittedName>
</protein>